<dbReference type="GO" id="GO:0005758">
    <property type="term" value="C:mitochondrial intermembrane space"/>
    <property type="evidence" value="ECO:0007669"/>
    <property type="project" value="InterPro"/>
</dbReference>
<feature type="domain" description="PRELI/MSF1" evidence="2">
    <location>
        <begin position="2"/>
        <end position="170"/>
    </location>
</feature>
<evidence type="ECO:0000313" key="4">
    <source>
        <dbReference type="Proteomes" id="UP001367676"/>
    </source>
</evidence>
<evidence type="ECO:0000259" key="2">
    <source>
        <dbReference type="PROSITE" id="PS50904"/>
    </source>
</evidence>
<dbReference type="InterPro" id="IPR037365">
    <property type="entry name" value="Slowmo/Ups"/>
</dbReference>
<dbReference type="Proteomes" id="UP001367676">
    <property type="component" value="Unassembled WGS sequence"/>
</dbReference>
<dbReference type="EMBL" id="JBBCAQ010000037">
    <property type="protein sequence ID" value="KAK7574294.1"/>
    <property type="molecule type" value="Genomic_DNA"/>
</dbReference>
<protein>
    <recommendedName>
        <fullName evidence="2">PRELI/MSF1 domain-containing protein</fullName>
    </recommendedName>
</protein>
<accession>A0AAN9T6Z0</accession>
<keyword evidence="4" id="KW-1185">Reference proteome</keyword>
<dbReference type="PROSITE" id="PS50904">
    <property type="entry name" value="PRELI_MSF1"/>
    <property type="match status" value="1"/>
</dbReference>
<dbReference type="PANTHER" id="PTHR11158">
    <property type="entry name" value="MSF1/PX19 RELATED"/>
    <property type="match status" value="1"/>
</dbReference>
<feature type="region of interest" description="Disordered" evidence="1">
    <location>
        <begin position="194"/>
        <end position="214"/>
    </location>
</feature>
<reference evidence="3 4" key="1">
    <citation type="submission" date="2024-03" db="EMBL/GenBank/DDBJ databases">
        <title>Adaptation during the transition from Ophiocordyceps entomopathogen to insect associate is accompanied by gene loss and intensified selection.</title>
        <authorList>
            <person name="Ward C.M."/>
            <person name="Onetto C.A."/>
            <person name="Borneman A.R."/>
        </authorList>
    </citation>
    <scope>NUCLEOTIDE SEQUENCE [LARGE SCALE GENOMIC DNA]</scope>
    <source>
        <strain evidence="3">AWRI1</strain>
        <tissue evidence="3">Single Adult Female</tissue>
    </source>
</reference>
<sequence>MVRFYEAKTTFDFTWEQVAQGFWQRYPNPESTHVLSEDTTYRQIRDGKLYTKRLLTKTNKIPKWGERFISTKTVKILEESIVDPKNKTLTTYTRNLGMQSIMSVAEKVVYKSCDENPDKTIAIRTATIDSHVFGFARTIQSFGLERFKKNCTKTVRGFNYVLHSMFPQQHKHIETIPHSAAVIQRSNKEKLKDAAKKASDLAKSKTSFPKVESI</sequence>
<organism evidence="3 4">
    <name type="scientific">Parthenolecanium corni</name>
    <dbReference type="NCBI Taxonomy" id="536013"/>
    <lineage>
        <taxon>Eukaryota</taxon>
        <taxon>Metazoa</taxon>
        <taxon>Ecdysozoa</taxon>
        <taxon>Arthropoda</taxon>
        <taxon>Hexapoda</taxon>
        <taxon>Insecta</taxon>
        <taxon>Pterygota</taxon>
        <taxon>Neoptera</taxon>
        <taxon>Paraneoptera</taxon>
        <taxon>Hemiptera</taxon>
        <taxon>Sternorrhyncha</taxon>
        <taxon>Coccoidea</taxon>
        <taxon>Coccidae</taxon>
        <taxon>Parthenolecanium</taxon>
    </lineage>
</organism>
<feature type="compositionally biased region" description="Basic and acidic residues" evidence="1">
    <location>
        <begin position="194"/>
        <end position="203"/>
    </location>
</feature>
<dbReference type="InterPro" id="IPR006797">
    <property type="entry name" value="PRELI/MSF1_dom"/>
</dbReference>
<comment type="caution">
    <text evidence="3">The sequence shown here is derived from an EMBL/GenBank/DDBJ whole genome shotgun (WGS) entry which is preliminary data.</text>
</comment>
<gene>
    <name evidence="3" type="ORF">V9T40_011485</name>
</gene>
<name>A0AAN9T6Z0_9HEMI</name>
<evidence type="ECO:0000313" key="3">
    <source>
        <dbReference type="EMBL" id="KAK7574294.1"/>
    </source>
</evidence>
<proteinExistence type="predicted"/>
<dbReference type="AlphaFoldDB" id="A0AAN9T6Z0"/>
<dbReference type="Pfam" id="PF04707">
    <property type="entry name" value="PRELI"/>
    <property type="match status" value="1"/>
</dbReference>
<evidence type="ECO:0000256" key="1">
    <source>
        <dbReference type="SAM" id="MobiDB-lite"/>
    </source>
</evidence>